<sequence>MVDPILPHSTPPAPNQTGSTSPTQQSISRSIQNVASTSATSTHQALHTSEIEKLLQRLNISGTMVSEIKTVQILDKKALQLLDKVNPSLAQQLPQKTRINGNNAANSTLYLVKLILNQQTLVTITPALFKVGDKIQLQLNHQQQIIVKPSPTTLRPAIIEGLRQVLPQQQSTSQLLNTVRLLQNLPPDIQQVLLSKPVLAQLKTLTTFISREKNITTSESIKNTLKNSGVFLENKLQTEQNLQSDLRTTLSKLQARINTEILTSMPNNTPAQQAPLLSSKTIDMLLGQLLQHYHIPLPSKPTLETNLQALSNLLLLLGIKSDPAKAVDTYKIREAMNQQINKMIQGVQEKIHLNQLRALHNNEASVMDRPPPLPSLHIEIPLRWGEQVLPLHLSMQGQVEEETREPDSQASETESNITRRWQVFLSFDLPNNEQLFTQLILINNSVSATIWTESHTLCEKTKQHLPTLCESFLANGLEVDDLHCIEGKPPSQELSLDYNLVNITT</sequence>
<dbReference type="Proteomes" id="UP000242502">
    <property type="component" value="Unassembled WGS sequence"/>
</dbReference>
<evidence type="ECO:0000313" key="2">
    <source>
        <dbReference type="EMBL" id="ODS24733.1"/>
    </source>
</evidence>
<comment type="caution">
    <text evidence="2">The sequence shown here is derived from an EMBL/GenBank/DDBJ whole genome shotgun (WGS) entry which is preliminary data.</text>
</comment>
<accession>A0A1D2QT52</accession>
<feature type="compositionally biased region" description="Polar residues" evidence="1">
    <location>
        <begin position="15"/>
        <end position="43"/>
    </location>
</feature>
<name>A0A1D2QT52_9GAMM</name>
<evidence type="ECO:0000313" key="3">
    <source>
        <dbReference type="Proteomes" id="UP000242502"/>
    </source>
</evidence>
<proteinExistence type="predicted"/>
<dbReference type="EMBL" id="MDLC01000005">
    <property type="protein sequence ID" value="ODS24733.1"/>
    <property type="molecule type" value="Genomic_DNA"/>
</dbReference>
<gene>
    <name evidence="2" type="ORF">AB835_02390</name>
</gene>
<dbReference type="AlphaFoldDB" id="A0A1D2QT52"/>
<dbReference type="STRING" id="62101.AB835_02390"/>
<protein>
    <submittedName>
        <fullName evidence="2">Uncharacterized protein</fullName>
    </submittedName>
</protein>
<organism evidence="2 3">
    <name type="scientific">Candidatus Endobugula sertula</name>
    <name type="common">Bugula neritina bacterial symbiont</name>
    <dbReference type="NCBI Taxonomy" id="62101"/>
    <lineage>
        <taxon>Bacteria</taxon>
        <taxon>Pseudomonadati</taxon>
        <taxon>Pseudomonadota</taxon>
        <taxon>Gammaproteobacteria</taxon>
        <taxon>Cellvibrionales</taxon>
        <taxon>Cellvibrionaceae</taxon>
        <taxon>Candidatus Endobugula</taxon>
    </lineage>
</organism>
<evidence type="ECO:0000256" key="1">
    <source>
        <dbReference type="SAM" id="MobiDB-lite"/>
    </source>
</evidence>
<reference evidence="2 3" key="1">
    <citation type="journal article" date="2016" name="Appl. Environ. Microbiol.">
        <title>Lack of Overt Genome Reduction in the Bryostatin-Producing Bryozoan Symbiont "Candidatus Endobugula sertula".</title>
        <authorList>
            <person name="Miller I.J."/>
            <person name="Vanee N."/>
            <person name="Fong S.S."/>
            <person name="Lim-Fong G.E."/>
            <person name="Kwan J.C."/>
        </authorList>
    </citation>
    <scope>NUCLEOTIDE SEQUENCE [LARGE SCALE GENOMIC DNA]</scope>
    <source>
        <strain evidence="2">AB1-4</strain>
    </source>
</reference>
<feature type="region of interest" description="Disordered" evidence="1">
    <location>
        <begin position="1"/>
        <end position="43"/>
    </location>
</feature>